<evidence type="ECO:0000313" key="13">
    <source>
        <dbReference type="Proteomes" id="UP000830401"/>
    </source>
</evidence>
<dbReference type="Pfam" id="PF11721">
    <property type="entry name" value="Malectin"/>
    <property type="match status" value="3"/>
</dbReference>
<accession>A0ABY4GGA0</accession>
<evidence type="ECO:0000256" key="3">
    <source>
        <dbReference type="ARBA" id="ARBA00022692"/>
    </source>
</evidence>
<proteinExistence type="inferred from homology"/>
<dbReference type="Gene3D" id="2.60.120.430">
    <property type="entry name" value="Galactose-binding lectin"/>
    <property type="match status" value="3"/>
</dbReference>
<evidence type="ECO:0000256" key="6">
    <source>
        <dbReference type="ARBA" id="ARBA00022989"/>
    </source>
</evidence>
<keyword evidence="4" id="KW-0732">Signal</keyword>
<dbReference type="InterPro" id="IPR008979">
    <property type="entry name" value="Galactose-bd-like_sf"/>
</dbReference>
<evidence type="ECO:0000256" key="9">
    <source>
        <dbReference type="ARBA" id="ARBA00023277"/>
    </source>
</evidence>
<feature type="domain" description="Malectin" evidence="11">
    <location>
        <begin position="185"/>
        <end position="324"/>
    </location>
</feature>
<feature type="region of interest" description="Disordered" evidence="10">
    <location>
        <begin position="1"/>
        <end position="20"/>
    </location>
</feature>
<keyword evidence="7" id="KW-0472">Membrane</keyword>
<keyword evidence="12" id="KW-0614">Plasmid</keyword>
<protein>
    <submittedName>
        <fullName evidence="12">Malectin</fullName>
    </submittedName>
</protein>
<dbReference type="PANTHER" id="PTHR13460:SF0">
    <property type="entry name" value="MALECTIN"/>
    <property type="match status" value="1"/>
</dbReference>
<comment type="similarity">
    <text evidence="2">Belongs to the malectin family.</text>
</comment>
<name>A0ABY4GGA0_9BACT</name>
<evidence type="ECO:0000256" key="4">
    <source>
        <dbReference type="ARBA" id="ARBA00022729"/>
    </source>
</evidence>
<evidence type="ECO:0000256" key="8">
    <source>
        <dbReference type="ARBA" id="ARBA00023180"/>
    </source>
</evidence>
<keyword evidence="13" id="KW-1185">Reference proteome</keyword>
<evidence type="ECO:0000313" key="12">
    <source>
        <dbReference type="EMBL" id="UOQ69697.1"/>
    </source>
</evidence>
<dbReference type="InterPro" id="IPR021720">
    <property type="entry name" value="Malectin_dom"/>
</dbReference>
<evidence type="ECO:0000256" key="7">
    <source>
        <dbReference type="ARBA" id="ARBA00023136"/>
    </source>
</evidence>
<dbReference type="PANTHER" id="PTHR13460">
    <property type="match status" value="1"/>
</dbReference>
<evidence type="ECO:0000256" key="2">
    <source>
        <dbReference type="ARBA" id="ARBA00009141"/>
    </source>
</evidence>
<reference evidence="12" key="1">
    <citation type="submission" date="2022-04" db="EMBL/GenBank/DDBJ databases">
        <title>Hymenobacter sp. isolated from the air.</title>
        <authorList>
            <person name="Won M."/>
            <person name="Lee C.-M."/>
            <person name="Woen H.-Y."/>
            <person name="Kwon S.-W."/>
        </authorList>
    </citation>
    <scope>NUCLEOTIDE SEQUENCE</scope>
    <source>
        <strain evidence="12">5420S-77</strain>
        <plasmid evidence="12">unnamed6</plasmid>
    </source>
</reference>
<geneLocation type="plasmid" evidence="12 13">
    <name>unnamed6</name>
</geneLocation>
<evidence type="ECO:0000259" key="11">
    <source>
        <dbReference type="Pfam" id="PF11721"/>
    </source>
</evidence>
<evidence type="ECO:0000256" key="5">
    <source>
        <dbReference type="ARBA" id="ARBA00022824"/>
    </source>
</evidence>
<keyword evidence="9" id="KW-0119">Carbohydrate metabolism</keyword>
<feature type="domain" description="Malectin" evidence="11">
    <location>
        <begin position="30"/>
        <end position="172"/>
    </location>
</feature>
<feature type="domain" description="Malectin" evidence="11">
    <location>
        <begin position="334"/>
        <end position="473"/>
    </location>
</feature>
<evidence type="ECO:0000256" key="1">
    <source>
        <dbReference type="ARBA" id="ARBA00004115"/>
    </source>
</evidence>
<keyword evidence="8" id="KW-0325">Glycoprotein</keyword>
<dbReference type="InterPro" id="IPR039155">
    <property type="entry name" value="MLEC"/>
</dbReference>
<organism evidence="12 13">
    <name type="scientific">Hymenobacter volaticus</name>
    <dbReference type="NCBI Taxonomy" id="2932254"/>
    <lineage>
        <taxon>Bacteria</taxon>
        <taxon>Pseudomonadati</taxon>
        <taxon>Bacteroidota</taxon>
        <taxon>Cytophagia</taxon>
        <taxon>Cytophagales</taxon>
        <taxon>Hymenobacteraceae</taxon>
        <taxon>Hymenobacter</taxon>
    </lineage>
</organism>
<keyword evidence="3" id="KW-0812">Transmembrane</keyword>
<evidence type="ECO:0000256" key="10">
    <source>
        <dbReference type="SAM" id="MobiDB-lite"/>
    </source>
</evidence>
<comment type="subcellular location">
    <subcellularLocation>
        <location evidence="1">Endoplasmic reticulum membrane</location>
        <topology evidence="1">Single-pass type I membrane protein</topology>
    </subcellularLocation>
</comment>
<gene>
    <name evidence="12" type="ORF">MUN86_29315</name>
</gene>
<dbReference type="SUPFAM" id="SSF49785">
    <property type="entry name" value="Galactose-binding domain-like"/>
    <property type="match status" value="3"/>
</dbReference>
<dbReference type="Proteomes" id="UP000830401">
    <property type="component" value="Plasmid unnamed6"/>
</dbReference>
<keyword evidence="5" id="KW-0256">Endoplasmic reticulum</keyword>
<sequence>MTDNGGLRSPASQTTLIVNPATPTSGTALYRIHAGGDQVTTSLGPFAADRYASGGTTFTTDQPIAGTQDDALYQTERYGNAFSYAFPVSRGQQYQVVLHFAEVYATQAGQRVFDVAAEGNKVLDNYDIYSKVGAYTATTERFTVTVADDELNLDFSSLASEGGVDNAKVSAIEIYALGTTTPTAVLRLNAGSGQLTTSVGTFAADQYAAGGSVFSTDQAIAGTEDDALYQTERYGRFTYNLPVPNGQYTVKLHFAELYWNSTGQRVFDVAAEGRTVLNTYDIVKKVGPLTATIETFPVTVNDGQLTLAFTPGTGGVDQPKVSAIEVLEVAPTTVLRLKAGGDALNTSFGRFAADQFFAGGSDFATDQPIAGTEDDALYQTERYGNFVYSLPVPNGPYTVKLHFAELYWSAPGQRLFDVAAEGASVLRAYDIVKKVGPLTATTETFPVTVNDGVLSLAFAPGAAGVDQPKVSAIEVLSADQALPAVAARSSASPWQPFLWPNRRSTATKSNSFPTHLPMAASPSSCPLLFRVKSPTPWSLHWARL</sequence>
<feature type="compositionally biased region" description="Polar residues" evidence="10">
    <location>
        <begin position="10"/>
        <end position="20"/>
    </location>
</feature>
<dbReference type="EMBL" id="CP095067">
    <property type="protein sequence ID" value="UOQ69697.1"/>
    <property type="molecule type" value="Genomic_DNA"/>
</dbReference>
<keyword evidence="6" id="KW-1133">Transmembrane helix</keyword>